<keyword evidence="8 10" id="KW-0472">Membrane</keyword>
<keyword evidence="5" id="KW-1278">Translocase</keyword>
<name>A0A0K0YD90_9ANNE</name>
<keyword evidence="6 10" id="KW-1133">Transmembrane helix</keyword>
<evidence type="ECO:0000256" key="7">
    <source>
        <dbReference type="ARBA" id="ARBA00023027"/>
    </source>
</evidence>
<evidence type="ECO:0000256" key="5">
    <source>
        <dbReference type="ARBA" id="ARBA00022967"/>
    </source>
</evidence>
<proteinExistence type="inferred from homology"/>
<dbReference type="GO" id="GO:0016020">
    <property type="term" value="C:membrane"/>
    <property type="evidence" value="ECO:0007669"/>
    <property type="project" value="UniProtKB-SubCell"/>
</dbReference>
<gene>
    <name evidence="11" type="primary">NAD4L</name>
</gene>
<comment type="similarity">
    <text evidence="2">Belongs to the complex I subunit 4L family.</text>
</comment>
<dbReference type="Gene3D" id="1.10.287.3510">
    <property type="match status" value="1"/>
</dbReference>
<evidence type="ECO:0000256" key="8">
    <source>
        <dbReference type="ARBA" id="ARBA00023136"/>
    </source>
</evidence>
<geneLocation type="mitochondrion" evidence="11"/>
<evidence type="ECO:0000256" key="2">
    <source>
        <dbReference type="ARBA" id="ARBA00010519"/>
    </source>
</evidence>
<evidence type="ECO:0000256" key="6">
    <source>
        <dbReference type="ARBA" id="ARBA00022989"/>
    </source>
</evidence>
<dbReference type="Pfam" id="PF00420">
    <property type="entry name" value="Oxidored_q2"/>
    <property type="match status" value="1"/>
</dbReference>
<keyword evidence="7" id="KW-0520">NAD</keyword>
<accession>A0A0K0YD90</accession>
<evidence type="ECO:0000313" key="11">
    <source>
        <dbReference type="EMBL" id="AKS48930.1"/>
    </source>
</evidence>
<organism evidence="11">
    <name type="scientific">Trypanobia cryptica</name>
    <dbReference type="NCBI Taxonomy" id="2814713"/>
    <lineage>
        <taxon>Eukaryota</taxon>
        <taxon>Metazoa</taxon>
        <taxon>Spiralia</taxon>
        <taxon>Lophotrochozoa</taxon>
        <taxon>Annelida</taxon>
        <taxon>Polychaeta</taxon>
        <taxon>Errantia</taxon>
        <taxon>Phyllodocida</taxon>
        <taxon>Syllidae</taxon>
        <taxon>Trypanobia</taxon>
    </lineage>
</organism>
<dbReference type="AlphaFoldDB" id="A0A0K0YD90"/>
<dbReference type="InterPro" id="IPR039428">
    <property type="entry name" value="NUOK/Mnh_C1-like"/>
</dbReference>
<evidence type="ECO:0000256" key="9">
    <source>
        <dbReference type="ARBA" id="ARBA00031586"/>
    </source>
</evidence>
<reference evidence="11" key="1">
    <citation type="journal article" date="2015" name="Sci. Rep.">
        <title>The making of a branching annelid: an analysis of complete mitochondrial genome and ribosomal data of Ramisyllis multicaudata.</title>
        <authorList>
            <person name="Aguado M.T."/>
            <person name="Glasby C.J."/>
            <person name="Schroeder P.C."/>
            <person name="Weigert A."/>
            <person name="Bleidorn C."/>
        </authorList>
    </citation>
    <scope>NUCLEOTIDE SEQUENCE</scope>
</reference>
<feature type="transmembrane region" description="Helical" evidence="10">
    <location>
        <begin position="57"/>
        <end position="81"/>
    </location>
</feature>
<keyword evidence="4 10" id="KW-0812">Transmembrane</keyword>
<feature type="transmembrane region" description="Helical" evidence="10">
    <location>
        <begin position="30"/>
        <end position="51"/>
    </location>
</feature>
<comment type="subcellular location">
    <subcellularLocation>
        <location evidence="1">Membrane</location>
        <topology evidence="1">Multi-pass membrane protein</topology>
    </subcellularLocation>
</comment>
<keyword evidence="11" id="KW-0496">Mitochondrion</keyword>
<dbReference type="EMBL" id="KR534503">
    <property type="protein sequence ID" value="AKS48930.1"/>
    <property type="molecule type" value="Genomic_DNA"/>
</dbReference>
<feature type="transmembrane region" description="Helical" evidence="10">
    <location>
        <begin position="6"/>
        <end position="23"/>
    </location>
</feature>
<sequence length="98" mass="10622">MSEYMLFMSPMIIFCPLMSIMLTSNHLLGALLNLEASLLGMLLFLTSTLFLSSSSDAIIILVILTMGACEASIGLACVCIMTRSYGNDHVKSMDFPSC</sequence>
<evidence type="ECO:0000256" key="3">
    <source>
        <dbReference type="ARBA" id="ARBA00016612"/>
    </source>
</evidence>
<evidence type="ECO:0000256" key="10">
    <source>
        <dbReference type="SAM" id="Phobius"/>
    </source>
</evidence>
<protein>
    <recommendedName>
        <fullName evidence="3">NADH-ubiquinone oxidoreductase chain 4L</fullName>
    </recommendedName>
    <alternativeName>
        <fullName evidence="9">NADH dehydrogenase subunit 4L</fullName>
    </alternativeName>
</protein>
<evidence type="ECO:0000256" key="4">
    <source>
        <dbReference type="ARBA" id="ARBA00022692"/>
    </source>
</evidence>
<evidence type="ECO:0000256" key="1">
    <source>
        <dbReference type="ARBA" id="ARBA00004141"/>
    </source>
</evidence>